<protein>
    <recommendedName>
        <fullName evidence="3">ActD</fullName>
    </recommendedName>
</protein>
<reference evidence="1 2" key="1">
    <citation type="journal article" date="2016" name="PLoS ONE">
        <title>Complete Genome Sequence and Comparative Genomics of a Novel Myxobacterium Myxococcus hansupus.</title>
        <authorList>
            <person name="Sharma G."/>
            <person name="Narwani T."/>
            <person name="Subramanian S."/>
        </authorList>
    </citation>
    <scope>NUCLEOTIDE SEQUENCE [LARGE SCALE GENOMIC DNA]</scope>
    <source>
        <strain evidence="2">mixupus</strain>
    </source>
</reference>
<dbReference type="RefSeq" id="WP_002633065.1">
    <property type="nucleotide sequence ID" value="NZ_CP012109.1"/>
</dbReference>
<name>A0A0H4X3Q0_9BACT</name>
<dbReference type="EMBL" id="CP012109">
    <property type="protein sequence ID" value="AKQ68275.1"/>
    <property type="molecule type" value="Genomic_DNA"/>
</dbReference>
<accession>A0A0H4X3Q0</accession>
<proteinExistence type="predicted"/>
<dbReference type="PATRIC" id="fig|1297742.4.peg.5266"/>
<keyword evidence="2" id="KW-1185">Reference proteome</keyword>
<dbReference type="STRING" id="1297742.A176_005187"/>
<evidence type="ECO:0008006" key="3">
    <source>
        <dbReference type="Google" id="ProtNLM"/>
    </source>
</evidence>
<dbReference type="KEGG" id="mym:A176_005187"/>
<dbReference type="OrthoDB" id="5381105at2"/>
<dbReference type="Proteomes" id="UP000009026">
    <property type="component" value="Chromosome"/>
</dbReference>
<sequence length="256" mass="28027">MSPSSIPRFPGVPDLLLERYLCDDLSAEEAERVEEAVRVSPALAAYLRERRAEKAAFTLVRPFGPLRARLETPPPSRWRGLWRWSQPVLLLGVVLAVVLPRFITFETVETVRVRGGLTARVLVKRGEVVFEQGPGVVLRSGDRVRVEVEDAKGGVLYVLALSERGRVTPLQGFPSTGGALTLGPGRWVLPGSLELDDAPEQEALVMVLADDAGEAPSPEAIQRWLEQAAREGDFPPTLTPLPGTRHALRALPKELP</sequence>
<evidence type="ECO:0000313" key="2">
    <source>
        <dbReference type="Proteomes" id="UP000009026"/>
    </source>
</evidence>
<evidence type="ECO:0000313" key="1">
    <source>
        <dbReference type="EMBL" id="AKQ68275.1"/>
    </source>
</evidence>
<organism evidence="1 2">
    <name type="scientific">Pseudomyxococcus hansupus</name>
    <dbReference type="NCBI Taxonomy" id="1297742"/>
    <lineage>
        <taxon>Bacteria</taxon>
        <taxon>Pseudomonadati</taxon>
        <taxon>Myxococcota</taxon>
        <taxon>Myxococcia</taxon>
        <taxon>Myxococcales</taxon>
        <taxon>Cystobacterineae</taxon>
        <taxon>Myxococcaceae</taxon>
        <taxon>Pseudomyxococcus</taxon>
    </lineage>
</organism>
<gene>
    <name evidence="1" type="ORF">A176_005187</name>
</gene>
<dbReference type="AlphaFoldDB" id="A0A0H4X3Q0"/>